<dbReference type="Pfam" id="PF13403">
    <property type="entry name" value="Hint_2"/>
    <property type="match status" value="1"/>
</dbReference>
<evidence type="ECO:0000313" key="2">
    <source>
        <dbReference type="EMBL" id="KUF08998.1"/>
    </source>
</evidence>
<dbReference type="STRING" id="1685382.AVJ23_19565"/>
<dbReference type="OrthoDB" id="7873527at2"/>
<proteinExistence type="predicted"/>
<name>A0A0W7WEL2_9RHOB</name>
<dbReference type="Proteomes" id="UP000054396">
    <property type="component" value="Unassembled WGS sequence"/>
</dbReference>
<evidence type="ECO:0000313" key="3">
    <source>
        <dbReference type="Proteomes" id="UP000054396"/>
    </source>
</evidence>
<sequence length="165" mass="17793">MEPNTVRRAGQLRSAEPVTAELCGNALPTGTAVLTLDGALPVEFLEPGDRVITRDQGASTLRAVARRQIACRMIEIRGGSLGHTRPGRDIRVPAEQRVLIRDWRARALFGRPQALVPAARLVDGSFVRDLGMRQVDLVALRFDAPHILYADGLELASAPGLTAPA</sequence>
<dbReference type="AlphaFoldDB" id="A0A0W7WEL2"/>
<dbReference type="InterPro" id="IPR036844">
    <property type="entry name" value="Hint_dom_sf"/>
</dbReference>
<evidence type="ECO:0000259" key="1">
    <source>
        <dbReference type="Pfam" id="PF13403"/>
    </source>
</evidence>
<keyword evidence="3" id="KW-1185">Reference proteome</keyword>
<dbReference type="SUPFAM" id="SSF51294">
    <property type="entry name" value="Hedgehog/intein (Hint) domain"/>
    <property type="match status" value="1"/>
</dbReference>
<reference evidence="2 3" key="1">
    <citation type="submission" date="2015-12" db="EMBL/GenBank/DDBJ databases">
        <authorList>
            <person name="Shamseldin A."/>
            <person name="Moawad H."/>
            <person name="Abd El-Rahim W.M."/>
            <person name="Sadowsky M.J."/>
        </authorList>
    </citation>
    <scope>NUCLEOTIDE SEQUENCE [LARGE SCALE GENOMIC DNA]</scope>
    <source>
        <strain evidence="2 3">SJ5A-1</strain>
    </source>
</reference>
<dbReference type="InterPro" id="IPR028992">
    <property type="entry name" value="Hedgehog/Intein_dom"/>
</dbReference>
<feature type="domain" description="Hedgehog/Intein (Hint)" evidence="1">
    <location>
        <begin position="29"/>
        <end position="155"/>
    </location>
</feature>
<comment type="caution">
    <text evidence="2">The sequence shown here is derived from an EMBL/GenBank/DDBJ whole genome shotgun (WGS) entry which is preliminary data.</text>
</comment>
<gene>
    <name evidence="2" type="ORF">AVJ23_19565</name>
</gene>
<accession>A0A0W7WEL2</accession>
<protein>
    <recommendedName>
        <fullName evidence="1">Hedgehog/Intein (Hint) domain-containing protein</fullName>
    </recommendedName>
</protein>
<organism evidence="2 3">
    <name type="scientific">Pseudoponticoccus marisrubri</name>
    <dbReference type="NCBI Taxonomy" id="1685382"/>
    <lineage>
        <taxon>Bacteria</taxon>
        <taxon>Pseudomonadati</taxon>
        <taxon>Pseudomonadota</taxon>
        <taxon>Alphaproteobacteria</taxon>
        <taxon>Rhodobacterales</taxon>
        <taxon>Roseobacteraceae</taxon>
        <taxon>Pseudoponticoccus</taxon>
    </lineage>
</organism>
<dbReference type="EMBL" id="LPXO01000018">
    <property type="protein sequence ID" value="KUF08998.1"/>
    <property type="molecule type" value="Genomic_DNA"/>
</dbReference>